<reference evidence="3" key="1">
    <citation type="submission" date="2019-09" db="EMBL/GenBank/DDBJ databases">
        <title>Characterisation of the sponge microbiome using genome-centric metagenomics.</title>
        <authorList>
            <person name="Engelberts J.P."/>
            <person name="Robbins S.J."/>
            <person name="De Goeij J.M."/>
            <person name="Aranda M."/>
            <person name="Bell S.C."/>
            <person name="Webster N.S."/>
        </authorList>
    </citation>
    <scope>NUCLEOTIDE SEQUENCE</scope>
    <source>
        <strain evidence="3">SB0664_bin_27</strain>
    </source>
</reference>
<dbReference type="Gene3D" id="3.30.830.10">
    <property type="entry name" value="Metalloenzyme, LuxS/M16 peptidase-like"/>
    <property type="match status" value="2"/>
</dbReference>
<dbReference type="InterPro" id="IPR011249">
    <property type="entry name" value="Metalloenz_LuxS/M16"/>
</dbReference>
<dbReference type="InterPro" id="IPR007863">
    <property type="entry name" value="Peptidase_M16_C"/>
</dbReference>
<evidence type="ECO:0000313" key="3">
    <source>
        <dbReference type="EMBL" id="MXY94649.1"/>
    </source>
</evidence>
<dbReference type="AlphaFoldDB" id="A0A6B0YXB1"/>
<dbReference type="EMBL" id="VXRG01000119">
    <property type="protein sequence ID" value="MXY94649.1"/>
    <property type="molecule type" value="Genomic_DNA"/>
</dbReference>
<evidence type="ECO:0000259" key="1">
    <source>
        <dbReference type="Pfam" id="PF00675"/>
    </source>
</evidence>
<feature type="domain" description="Peptidase M16 N-terminal" evidence="1">
    <location>
        <begin position="42"/>
        <end position="186"/>
    </location>
</feature>
<name>A0A6B0YXB1_9CHLR</name>
<accession>A0A6B0YXB1</accession>
<dbReference type="GO" id="GO:0046872">
    <property type="term" value="F:metal ion binding"/>
    <property type="evidence" value="ECO:0007669"/>
    <property type="project" value="InterPro"/>
</dbReference>
<dbReference type="InterPro" id="IPR050361">
    <property type="entry name" value="MPP/UQCRC_Complex"/>
</dbReference>
<dbReference type="PANTHER" id="PTHR11851:SF224">
    <property type="entry name" value="PROCESSING PROTEASE"/>
    <property type="match status" value="1"/>
</dbReference>
<sequence length="447" mass="48658">MNRNFSISPRIHALSARAGEARQTTVGPETIHRVRTANGITILVRSNPSAPVVMLEGALRAGSVDEPPALTGLSSFTASMLSRGSAGYDFDRFNEAVESVGASVSAGGGTHVTSFGSESLVEDFPLMVEILADMLQRPTFPSEQIERVRGQRLVRLQEREQSTRSVSYRRFNETIYGDHPYGLPTSGYIETVQEISRDDVVRYHRDHFHPNQAIVVVSGDVEPEAVVALLETHFGAWPAGPEPSSPADSIPPVSGANGVQSKTFPMPGKVQSDVVIGCLAIARSHPDYHAVQVANNILGQFGMMGRLGETVRERQGLAYYSYSALDADIGIGPWVAFAGVNPQNVDQAIDSILHEFERLGQEPVSDEELSDSIANMTGTLPLRLETNDGVASILLNMEWFGLGLDYLQTYQDRIRSITKEDVQRVAAQYLRTDAYTLVTAGPDANEN</sequence>
<evidence type="ECO:0000259" key="2">
    <source>
        <dbReference type="Pfam" id="PF05193"/>
    </source>
</evidence>
<gene>
    <name evidence="3" type="ORF">F4Y42_14500</name>
</gene>
<dbReference type="Pfam" id="PF05193">
    <property type="entry name" value="Peptidase_M16_C"/>
    <property type="match status" value="1"/>
</dbReference>
<dbReference type="InterPro" id="IPR011765">
    <property type="entry name" value="Pept_M16_N"/>
</dbReference>
<comment type="caution">
    <text evidence="3">The sequence shown here is derived from an EMBL/GenBank/DDBJ whole genome shotgun (WGS) entry which is preliminary data.</text>
</comment>
<dbReference type="PANTHER" id="PTHR11851">
    <property type="entry name" value="METALLOPROTEASE"/>
    <property type="match status" value="1"/>
</dbReference>
<proteinExistence type="predicted"/>
<dbReference type="Pfam" id="PF00675">
    <property type="entry name" value="Peptidase_M16"/>
    <property type="match status" value="1"/>
</dbReference>
<dbReference type="SUPFAM" id="SSF63411">
    <property type="entry name" value="LuxS/MPP-like metallohydrolase"/>
    <property type="match status" value="2"/>
</dbReference>
<protein>
    <submittedName>
        <fullName evidence="3">Insulinase family protein</fullName>
    </submittedName>
</protein>
<organism evidence="3">
    <name type="scientific">Caldilineaceae bacterium SB0664_bin_27</name>
    <dbReference type="NCBI Taxonomy" id="2605260"/>
    <lineage>
        <taxon>Bacteria</taxon>
        <taxon>Bacillati</taxon>
        <taxon>Chloroflexota</taxon>
        <taxon>Caldilineae</taxon>
        <taxon>Caldilineales</taxon>
        <taxon>Caldilineaceae</taxon>
    </lineage>
</organism>
<feature type="domain" description="Peptidase M16 C-terminal" evidence="2">
    <location>
        <begin position="195"/>
        <end position="375"/>
    </location>
</feature>